<dbReference type="SMART" id="SM00028">
    <property type="entry name" value="TPR"/>
    <property type="match status" value="2"/>
</dbReference>
<keyword evidence="2" id="KW-0442">Lipid degradation</keyword>
<dbReference type="PANTHER" id="PTHR10272:SF0">
    <property type="entry name" value="PLATELET-ACTIVATING FACTOR ACETYLHYDROLASE"/>
    <property type="match status" value="1"/>
</dbReference>
<dbReference type="InterPro" id="IPR029058">
    <property type="entry name" value="AB_hydrolase_fold"/>
</dbReference>
<dbReference type="Pfam" id="PF01738">
    <property type="entry name" value="DLH"/>
    <property type="match status" value="1"/>
</dbReference>
<evidence type="ECO:0000259" key="6">
    <source>
        <dbReference type="Pfam" id="PF01738"/>
    </source>
</evidence>
<evidence type="ECO:0000256" key="3">
    <source>
        <dbReference type="ARBA" id="ARBA00023098"/>
    </source>
</evidence>
<feature type="region of interest" description="Disordered" evidence="4">
    <location>
        <begin position="372"/>
        <end position="394"/>
    </location>
</feature>
<feature type="signal peptide" evidence="5">
    <location>
        <begin position="1"/>
        <end position="24"/>
    </location>
</feature>
<reference evidence="7 8" key="1">
    <citation type="submission" date="2019-01" db="EMBL/GenBank/DDBJ databases">
        <authorList>
            <person name="Chen W.-M."/>
        </authorList>
    </citation>
    <scope>NUCLEOTIDE SEQUENCE [LARGE SCALE GENOMIC DNA]</scope>
    <source>
        <strain evidence="7 8">CCP-18</strain>
    </source>
</reference>
<dbReference type="OrthoDB" id="9814760at2"/>
<dbReference type="AlphaFoldDB" id="A0A437LEB5"/>
<proteinExistence type="predicted"/>
<name>A0A437LEB5_9BURK</name>
<evidence type="ECO:0000256" key="5">
    <source>
        <dbReference type="SAM" id="SignalP"/>
    </source>
</evidence>
<keyword evidence="1" id="KW-0378">Hydrolase</keyword>
<evidence type="ECO:0000256" key="1">
    <source>
        <dbReference type="ARBA" id="ARBA00022801"/>
    </source>
</evidence>
<dbReference type="InterPro" id="IPR002925">
    <property type="entry name" value="Dienelactn_hydro"/>
</dbReference>
<sequence length="509" mass="55525">MFLLARAIPYLLAACLAGTQSAGAASMIDLPAGPHAVGFRVVFLQDRSREFARRLDPVTGEVRPGDRARPLQVLAWYPASTAGARLRHADYLATRWTELRSPLSEAETQAAQERQTARLTRRLGQEATALLASPVKATRDAPAAPGRFPVVIYAPGAGGTADENADLAEHLASHGYLVLASTSLGANGKAIEDGWEGVEPQVTDIGYLVGHAQTWAQADPDRIAVMGWSWGGMANVFAASRDERIRALISLDGTREPSLTQRIDVRRLTVPWLYASRTPDTIPQINRADIDTRFSLLNAAVHADVTQLIVYPMRHEDFASSNWHESSPQAYGDYSKSEVRQAYNWLAQYVHQFLEASLLQRDAARAFMARSPRENGVTPHSLRIDRNPPAVPPSTRAGLAAELARRGFAQAVAAYREAQARDPNFRLAPQELKLWGEQLMGRQRPGDAEGLLNLWVTLEPDSADAHAALGAALAATGQREKAQAHGQRALEIHAAHPGAKRLMDALRAR</sequence>
<organism evidence="7 8">
    <name type="scientific">Inhella crocodyli</name>
    <dbReference type="NCBI Taxonomy" id="2499851"/>
    <lineage>
        <taxon>Bacteria</taxon>
        <taxon>Pseudomonadati</taxon>
        <taxon>Pseudomonadota</taxon>
        <taxon>Betaproteobacteria</taxon>
        <taxon>Burkholderiales</taxon>
        <taxon>Sphaerotilaceae</taxon>
        <taxon>Inhella</taxon>
    </lineage>
</organism>
<evidence type="ECO:0000313" key="7">
    <source>
        <dbReference type="EMBL" id="RVT83710.1"/>
    </source>
</evidence>
<keyword evidence="5" id="KW-0732">Signal</keyword>
<accession>A0A437LEB5</accession>
<dbReference type="PANTHER" id="PTHR10272">
    <property type="entry name" value="PLATELET-ACTIVATING FACTOR ACETYLHYDROLASE"/>
    <property type="match status" value="1"/>
</dbReference>
<evidence type="ECO:0000313" key="8">
    <source>
        <dbReference type="Proteomes" id="UP000288587"/>
    </source>
</evidence>
<protein>
    <recommendedName>
        <fullName evidence="6">Dienelactone hydrolase domain-containing protein</fullName>
    </recommendedName>
</protein>
<evidence type="ECO:0000256" key="4">
    <source>
        <dbReference type="SAM" id="MobiDB-lite"/>
    </source>
</evidence>
<dbReference type="SUPFAM" id="SSF48452">
    <property type="entry name" value="TPR-like"/>
    <property type="match status" value="1"/>
</dbReference>
<dbReference type="Gene3D" id="3.40.50.1820">
    <property type="entry name" value="alpha/beta hydrolase"/>
    <property type="match status" value="2"/>
</dbReference>
<feature type="chain" id="PRO_5019553414" description="Dienelactone hydrolase domain-containing protein" evidence="5">
    <location>
        <begin position="25"/>
        <end position="509"/>
    </location>
</feature>
<evidence type="ECO:0000256" key="2">
    <source>
        <dbReference type="ARBA" id="ARBA00022963"/>
    </source>
</evidence>
<dbReference type="InterPro" id="IPR019734">
    <property type="entry name" value="TPR_rpt"/>
</dbReference>
<dbReference type="GO" id="GO:0003847">
    <property type="term" value="F:1-alkyl-2-acetylglycerophosphocholine esterase activity"/>
    <property type="evidence" value="ECO:0007669"/>
    <property type="project" value="TreeGrafter"/>
</dbReference>
<dbReference type="Proteomes" id="UP000288587">
    <property type="component" value="Unassembled WGS sequence"/>
</dbReference>
<dbReference type="SUPFAM" id="SSF53474">
    <property type="entry name" value="alpha/beta-Hydrolases"/>
    <property type="match status" value="1"/>
</dbReference>
<keyword evidence="3" id="KW-0443">Lipid metabolism</keyword>
<dbReference type="EMBL" id="SACM01000004">
    <property type="protein sequence ID" value="RVT83710.1"/>
    <property type="molecule type" value="Genomic_DNA"/>
</dbReference>
<dbReference type="Gene3D" id="1.25.40.10">
    <property type="entry name" value="Tetratricopeptide repeat domain"/>
    <property type="match status" value="1"/>
</dbReference>
<comment type="caution">
    <text evidence="7">The sequence shown here is derived from an EMBL/GenBank/DDBJ whole genome shotgun (WGS) entry which is preliminary data.</text>
</comment>
<gene>
    <name evidence="7" type="ORF">EOD73_14130</name>
</gene>
<dbReference type="RefSeq" id="WP_127683674.1">
    <property type="nucleotide sequence ID" value="NZ_SACM01000004.1"/>
</dbReference>
<dbReference type="InterPro" id="IPR011990">
    <property type="entry name" value="TPR-like_helical_dom_sf"/>
</dbReference>
<feature type="domain" description="Dienelactone hydrolase" evidence="6">
    <location>
        <begin position="141"/>
        <end position="312"/>
    </location>
</feature>
<keyword evidence="8" id="KW-1185">Reference proteome</keyword>
<dbReference type="GO" id="GO:0016042">
    <property type="term" value="P:lipid catabolic process"/>
    <property type="evidence" value="ECO:0007669"/>
    <property type="project" value="UniProtKB-KW"/>
</dbReference>